<evidence type="ECO:0000313" key="2">
    <source>
        <dbReference type="Proteomes" id="UP000823616"/>
    </source>
</evidence>
<comment type="caution">
    <text evidence="1">The sequence shown here is derived from an EMBL/GenBank/DDBJ whole genome shotgun (WGS) entry which is preliminary data.</text>
</comment>
<reference evidence="1" key="1">
    <citation type="submission" date="2020-10" db="EMBL/GenBank/DDBJ databases">
        <authorList>
            <person name="Gilroy R."/>
        </authorList>
    </citation>
    <scope>NUCLEOTIDE SEQUENCE</scope>
    <source>
        <strain evidence="1">B3-4054</strain>
    </source>
</reference>
<organism evidence="1 2">
    <name type="scientific">Candidatus Avitreponema avistercoris</name>
    <dbReference type="NCBI Taxonomy" id="2840705"/>
    <lineage>
        <taxon>Bacteria</taxon>
        <taxon>Pseudomonadati</taxon>
        <taxon>Spirochaetota</taxon>
        <taxon>Spirochaetia</taxon>
        <taxon>Spirochaetales</taxon>
        <taxon>Candidatus Avitreponema</taxon>
    </lineage>
</organism>
<dbReference type="EMBL" id="JADIMS010000109">
    <property type="protein sequence ID" value="MBO8450642.1"/>
    <property type="molecule type" value="Genomic_DNA"/>
</dbReference>
<accession>A0A9D9EMP5</accession>
<name>A0A9D9EMP5_9SPIR</name>
<reference evidence="1" key="2">
    <citation type="journal article" date="2021" name="PeerJ">
        <title>Extensive microbial diversity within the chicken gut microbiome revealed by metagenomics and culture.</title>
        <authorList>
            <person name="Gilroy R."/>
            <person name="Ravi A."/>
            <person name="Getino M."/>
            <person name="Pursley I."/>
            <person name="Horton D.L."/>
            <person name="Alikhan N.F."/>
            <person name="Baker D."/>
            <person name="Gharbi K."/>
            <person name="Hall N."/>
            <person name="Watson M."/>
            <person name="Adriaenssens E.M."/>
            <person name="Foster-Nyarko E."/>
            <person name="Jarju S."/>
            <person name="Secka A."/>
            <person name="Antonio M."/>
            <person name="Oren A."/>
            <person name="Chaudhuri R.R."/>
            <person name="La Ragione R."/>
            <person name="Hildebrand F."/>
            <person name="Pallen M.J."/>
        </authorList>
    </citation>
    <scope>NUCLEOTIDE SEQUENCE</scope>
    <source>
        <strain evidence="1">B3-4054</strain>
    </source>
</reference>
<sequence>MPVWNKNNGRDSVSAGKQASVDLSDVIKGMQRAVNEAERMLEMHNLRSIRNFFHEDGDPRTIELHLDGDNYLEVPVLALANHNSLMLDRLTMEFEAKIEQVGIRSAEDILKAVRKDRRVEQVPENADAEEEKPKGRKIMPGEERTAVFSVGFAGKPDANMLKVKLEFSAAGQTEGLSRILDEYNKLIVPYKAVEGTDASPWKNH</sequence>
<dbReference type="Proteomes" id="UP000823616">
    <property type="component" value="Unassembled WGS sequence"/>
</dbReference>
<gene>
    <name evidence="1" type="ORF">IAA96_06000</name>
</gene>
<dbReference type="Pfam" id="PF11655">
    <property type="entry name" value="DUF2589"/>
    <property type="match status" value="1"/>
</dbReference>
<dbReference type="InterPro" id="IPR024510">
    <property type="entry name" value="DUF2589"/>
</dbReference>
<dbReference type="AlphaFoldDB" id="A0A9D9EMP5"/>
<evidence type="ECO:0000313" key="1">
    <source>
        <dbReference type="EMBL" id="MBO8450642.1"/>
    </source>
</evidence>
<proteinExistence type="predicted"/>
<protein>
    <submittedName>
        <fullName evidence="1">DUF2589 domain-containing protein</fullName>
    </submittedName>
</protein>